<name>A0A9D1JZZ3_9FIRM</name>
<sequence length="163" mass="18521">MYIDKWWGDYFGSTEDSAVLLDYFAKDGAAEYPLSKIFSDFGLYEQIQWGDFRETEEIGFTDEDGRTHEIDMAMNLMMDLAAVTLESVCGGGVSLSELDENTLNPKRFVIQPDEDELDCLIETLLDFSENPEEYELADFCAPDDLREMAAQCKDLAYALKEAL</sequence>
<dbReference type="Pfam" id="PF15583">
    <property type="entry name" value="Imm68"/>
    <property type="match status" value="1"/>
</dbReference>
<reference evidence="1" key="2">
    <citation type="journal article" date="2021" name="PeerJ">
        <title>Extensive microbial diversity within the chicken gut microbiome revealed by metagenomics and culture.</title>
        <authorList>
            <person name="Gilroy R."/>
            <person name="Ravi A."/>
            <person name="Getino M."/>
            <person name="Pursley I."/>
            <person name="Horton D.L."/>
            <person name="Alikhan N.F."/>
            <person name="Baker D."/>
            <person name="Gharbi K."/>
            <person name="Hall N."/>
            <person name="Watson M."/>
            <person name="Adriaenssens E.M."/>
            <person name="Foster-Nyarko E."/>
            <person name="Jarju S."/>
            <person name="Secka A."/>
            <person name="Antonio M."/>
            <person name="Oren A."/>
            <person name="Chaudhuri R.R."/>
            <person name="La Ragione R."/>
            <person name="Hildebrand F."/>
            <person name="Pallen M.J."/>
        </authorList>
    </citation>
    <scope>NUCLEOTIDE SEQUENCE</scope>
    <source>
        <strain evidence="1">CHK199-13235</strain>
    </source>
</reference>
<dbReference type="AlphaFoldDB" id="A0A9D1JZZ3"/>
<comment type="caution">
    <text evidence="1">The sequence shown here is derived from an EMBL/GenBank/DDBJ whole genome shotgun (WGS) entry which is preliminary data.</text>
</comment>
<organism evidence="1 2">
    <name type="scientific">Candidatus Merdivicinus excrementipullorum</name>
    <dbReference type="NCBI Taxonomy" id="2840867"/>
    <lineage>
        <taxon>Bacteria</taxon>
        <taxon>Bacillati</taxon>
        <taxon>Bacillota</taxon>
        <taxon>Clostridia</taxon>
        <taxon>Eubacteriales</taxon>
        <taxon>Oscillospiraceae</taxon>
        <taxon>Oscillospiraceae incertae sedis</taxon>
        <taxon>Candidatus Merdivicinus</taxon>
    </lineage>
</organism>
<dbReference type="Proteomes" id="UP000824002">
    <property type="component" value="Unassembled WGS sequence"/>
</dbReference>
<evidence type="ECO:0000313" key="2">
    <source>
        <dbReference type="Proteomes" id="UP000824002"/>
    </source>
</evidence>
<reference evidence="1" key="1">
    <citation type="submission" date="2020-10" db="EMBL/GenBank/DDBJ databases">
        <authorList>
            <person name="Gilroy R."/>
        </authorList>
    </citation>
    <scope>NUCLEOTIDE SEQUENCE</scope>
    <source>
        <strain evidence="1">CHK199-13235</strain>
    </source>
</reference>
<dbReference type="EMBL" id="DVJP01000016">
    <property type="protein sequence ID" value="HIS75488.1"/>
    <property type="molecule type" value="Genomic_DNA"/>
</dbReference>
<gene>
    <name evidence="1" type="ORF">IAB51_01635</name>
</gene>
<evidence type="ECO:0000313" key="1">
    <source>
        <dbReference type="EMBL" id="HIS75488.1"/>
    </source>
</evidence>
<proteinExistence type="predicted"/>
<dbReference type="InterPro" id="IPR028276">
    <property type="entry name" value="Imm68"/>
</dbReference>
<accession>A0A9D1JZZ3</accession>
<protein>
    <submittedName>
        <fullName evidence="1">Uncharacterized protein</fullName>
    </submittedName>
</protein>